<dbReference type="CDD" id="cd03429">
    <property type="entry name" value="NUDIX_NADH_pyrophosphatase_Nudt13"/>
    <property type="match status" value="1"/>
</dbReference>
<evidence type="ECO:0000256" key="4">
    <source>
        <dbReference type="ARBA" id="ARBA00012381"/>
    </source>
</evidence>
<keyword evidence="12" id="KW-1185">Reference proteome</keyword>
<dbReference type="SUPFAM" id="SSF55811">
    <property type="entry name" value="Nudix"/>
    <property type="match status" value="1"/>
</dbReference>
<dbReference type="InterPro" id="IPR050241">
    <property type="entry name" value="NAD-cap_RNA_hydrolase_NudC"/>
</dbReference>
<evidence type="ECO:0000259" key="10">
    <source>
        <dbReference type="PROSITE" id="PS51462"/>
    </source>
</evidence>
<comment type="cofactor">
    <cofactor evidence="1">
        <name>Mg(2+)</name>
        <dbReference type="ChEBI" id="CHEBI:18420"/>
    </cofactor>
</comment>
<dbReference type="Gene3D" id="3.90.79.20">
    <property type="match status" value="1"/>
</dbReference>
<dbReference type="GO" id="GO:0006742">
    <property type="term" value="P:NADP+ catabolic process"/>
    <property type="evidence" value="ECO:0007669"/>
    <property type="project" value="TreeGrafter"/>
</dbReference>
<dbReference type="OrthoDB" id="9787476at2"/>
<sequence length="276" mass="32434">MIQDIYPYIMMNHYHPHQKPKKGDKIFYFEDNQVITKPDGRFFQYEDCIENESYIYLFSMGTHHFFLSDIRSLQHSSFSARQLRYYEPQFLGFAALTALHLFHWYTENKYCGKCGHLFELDQKERALHCPYCQNIVYPKISPAMIVAILNQKGQLLVTKYAQGDYQKYALIAGYAEIGETIEQTVLREVQEETGLKVKNLHYYKSQPWGFSSSLLFGFFAQVDGDETIHMDQQELRLARWANPHEDLDTNGVASLTGEMIELFLTGRYKDFYTLEK</sequence>
<dbReference type="GO" id="GO:0046872">
    <property type="term" value="F:metal ion binding"/>
    <property type="evidence" value="ECO:0007669"/>
    <property type="project" value="UniProtKB-KW"/>
</dbReference>
<dbReference type="Pfam" id="PF00293">
    <property type="entry name" value="NUDIX"/>
    <property type="match status" value="1"/>
</dbReference>
<feature type="domain" description="Nudix hydrolase" evidence="10">
    <location>
        <begin position="139"/>
        <end position="265"/>
    </location>
</feature>
<dbReference type="GO" id="GO:0019677">
    <property type="term" value="P:NAD+ catabolic process"/>
    <property type="evidence" value="ECO:0007669"/>
    <property type="project" value="TreeGrafter"/>
</dbReference>
<dbReference type="PANTHER" id="PTHR42904">
    <property type="entry name" value="NUDIX HYDROLASE, NUDC SUBFAMILY"/>
    <property type="match status" value="1"/>
</dbReference>
<keyword evidence="8" id="KW-0520">NAD</keyword>
<dbReference type="InterPro" id="IPR020084">
    <property type="entry name" value="NUDIX_hydrolase_CS"/>
</dbReference>
<gene>
    <name evidence="11" type="ORF">HMPREF9013_1383</name>
</gene>
<dbReference type="EMBL" id="ADFR01000015">
    <property type="protein sequence ID" value="EFC05358.1"/>
    <property type="molecule type" value="Genomic_DNA"/>
</dbReference>
<evidence type="ECO:0000256" key="8">
    <source>
        <dbReference type="ARBA" id="ARBA00023027"/>
    </source>
</evidence>
<evidence type="ECO:0000256" key="2">
    <source>
        <dbReference type="ARBA" id="ARBA00001947"/>
    </source>
</evidence>
<dbReference type="Pfam" id="PF09297">
    <property type="entry name" value="Zn_ribbon_NUD"/>
    <property type="match status" value="1"/>
</dbReference>
<dbReference type="Proteomes" id="UP000005017">
    <property type="component" value="Unassembled WGS sequence"/>
</dbReference>
<evidence type="ECO:0000256" key="3">
    <source>
        <dbReference type="ARBA" id="ARBA00009595"/>
    </source>
</evidence>
<comment type="similarity">
    <text evidence="3">Belongs to the Nudix hydrolase family. NudC subfamily.</text>
</comment>
<protein>
    <recommendedName>
        <fullName evidence="4">NAD(+) diphosphatase</fullName>
        <ecNumber evidence="4">3.6.1.22</ecNumber>
    </recommendedName>
</protein>
<keyword evidence="6 11" id="KW-0378">Hydrolase</keyword>
<organism evidence="11 12">
    <name type="scientific">Bulleidia extructa W1219</name>
    <dbReference type="NCBI Taxonomy" id="679192"/>
    <lineage>
        <taxon>Bacteria</taxon>
        <taxon>Bacillati</taxon>
        <taxon>Bacillota</taxon>
        <taxon>Erysipelotrichia</taxon>
        <taxon>Erysipelotrichales</taxon>
        <taxon>Erysipelotrichaceae</taxon>
        <taxon>Bulleidia</taxon>
    </lineage>
</organism>
<keyword evidence="7" id="KW-0460">Magnesium</keyword>
<evidence type="ECO:0000256" key="1">
    <source>
        <dbReference type="ARBA" id="ARBA00001946"/>
    </source>
</evidence>
<dbReference type="InterPro" id="IPR015797">
    <property type="entry name" value="NUDIX_hydrolase-like_dom_sf"/>
</dbReference>
<comment type="catalytic activity">
    <reaction evidence="9">
        <text>a 5'-end NAD(+)-phospho-ribonucleoside in mRNA + H2O = a 5'-end phospho-adenosine-phospho-ribonucleoside in mRNA + beta-nicotinamide D-ribonucleotide + 2 H(+)</text>
        <dbReference type="Rhea" id="RHEA:60876"/>
        <dbReference type="Rhea" id="RHEA-COMP:15698"/>
        <dbReference type="Rhea" id="RHEA-COMP:15719"/>
        <dbReference type="ChEBI" id="CHEBI:14649"/>
        <dbReference type="ChEBI" id="CHEBI:15377"/>
        <dbReference type="ChEBI" id="CHEBI:15378"/>
        <dbReference type="ChEBI" id="CHEBI:144029"/>
        <dbReference type="ChEBI" id="CHEBI:144051"/>
    </reaction>
    <physiologicalReaction direction="left-to-right" evidence="9">
        <dbReference type="Rhea" id="RHEA:60877"/>
    </physiologicalReaction>
</comment>
<dbReference type="STRING" id="679192.HMPREF9013_1383"/>
<accession>D2MQ35</accession>
<comment type="cofactor">
    <cofactor evidence="2">
        <name>Zn(2+)</name>
        <dbReference type="ChEBI" id="CHEBI:29105"/>
    </cofactor>
</comment>
<dbReference type="InterPro" id="IPR000086">
    <property type="entry name" value="NUDIX_hydrolase_dom"/>
</dbReference>
<keyword evidence="5" id="KW-0479">Metal-binding</keyword>
<dbReference type="InterPro" id="IPR015376">
    <property type="entry name" value="Znr_NADH_PPase"/>
</dbReference>
<dbReference type="RefSeq" id="WP_006627498.1">
    <property type="nucleotide sequence ID" value="NZ_ADFR01000015.1"/>
</dbReference>
<dbReference type="NCBIfam" id="NF001299">
    <property type="entry name" value="PRK00241.1"/>
    <property type="match status" value="1"/>
</dbReference>
<reference evidence="12" key="1">
    <citation type="submission" date="2009-12" db="EMBL/GenBank/DDBJ databases">
        <title>Sequence of Clostridiales genomosp. BVAB3 str. UPII9-5.</title>
        <authorList>
            <person name="Madupu R."/>
            <person name="Durkin A.S."/>
            <person name="Torralba M."/>
            <person name="Methe B."/>
            <person name="Sutton G.G."/>
            <person name="Strausberg R.L."/>
            <person name="Nelson K.E."/>
        </authorList>
    </citation>
    <scope>NUCLEOTIDE SEQUENCE [LARGE SCALE GENOMIC DNA]</scope>
    <source>
        <strain evidence="12">W1219</strain>
    </source>
</reference>
<dbReference type="Gene3D" id="3.90.79.10">
    <property type="entry name" value="Nucleoside Triphosphate Pyrophosphohydrolase"/>
    <property type="match status" value="1"/>
</dbReference>
<dbReference type="PROSITE" id="PS51462">
    <property type="entry name" value="NUDIX"/>
    <property type="match status" value="1"/>
</dbReference>
<evidence type="ECO:0000256" key="5">
    <source>
        <dbReference type="ARBA" id="ARBA00022723"/>
    </source>
</evidence>
<dbReference type="GO" id="GO:0035529">
    <property type="term" value="F:NADH pyrophosphatase activity"/>
    <property type="evidence" value="ECO:0007669"/>
    <property type="project" value="TreeGrafter"/>
</dbReference>
<proteinExistence type="inferred from homology"/>
<dbReference type="EC" id="3.6.1.22" evidence="4"/>
<dbReference type="GO" id="GO:0005829">
    <property type="term" value="C:cytosol"/>
    <property type="evidence" value="ECO:0007669"/>
    <property type="project" value="TreeGrafter"/>
</dbReference>
<evidence type="ECO:0000256" key="9">
    <source>
        <dbReference type="ARBA" id="ARBA00023679"/>
    </source>
</evidence>
<dbReference type="eggNOG" id="COG2816">
    <property type="taxonomic scope" value="Bacteria"/>
</dbReference>
<dbReference type="PANTHER" id="PTHR42904:SF6">
    <property type="entry name" value="NAD-CAPPED RNA HYDROLASE NUDT12"/>
    <property type="match status" value="1"/>
</dbReference>
<dbReference type="AlphaFoldDB" id="D2MQ35"/>
<evidence type="ECO:0000313" key="12">
    <source>
        <dbReference type="Proteomes" id="UP000005017"/>
    </source>
</evidence>
<evidence type="ECO:0000256" key="6">
    <source>
        <dbReference type="ARBA" id="ARBA00022801"/>
    </source>
</evidence>
<dbReference type="InterPro" id="IPR049734">
    <property type="entry name" value="NudC-like_C"/>
</dbReference>
<evidence type="ECO:0000256" key="7">
    <source>
        <dbReference type="ARBA" id="ARBA00022842"/>
    </source>
</evidence>
<name>D2MQ35_9FIRM</name>
<evidence type="ECO:0000313" key="11">
    <source>
        <dbReference type="EMBL" id="EFC05358.1"/>
    </source>
</evidence>
<dbReference type="PROSITE" id="PS00893">
    <property type="entry name" value="NUDIX_BOX"/>
    <property type="match status" value="1"/>
</dbReference>
<comment type="caution">
    <text evidence="11">The sequence shown here is derived from an EMBL/GenBank/DDBJ whole genome shotgun (WGS) entry which is preliminary data.</text>
</comment>